<evidence type="ECO:0000313" key="2">
    <source>
        <dbReference type="Proteomes" id="UP000807769"/>
    </source>
</evidence>
<dbReference type="AlphaFoldDB" id="A0A9P7E4S9"/>
<dbReference type="GeneID" id="64637522"/>
<keyword evidence="2" id="KW-1185">Reference proteome</keyword>
<evidence type="ECO:0000313" key="1">
    <source>
        <dbReference type="EMBL" id="KAG1811136.1"/>
    </source>
</evidence>
<organism evidence="1 2">
    <name type="scientific">Suillus subaureus</name>
    <dbReference type="NCBI Taxonomy" id="48587"/>
    <lineage>
        <taxon>Eukaryota</taxon>
        <taxon>Fungi</taxon>
        <taxon>Dikarya</taxon>
        <taxon>Basidiomycota</taxon>
        <taxon>Agaricomycotina</taxon>
        <taxon>Agaricomycetes</taxon>
        <taxon>Agaricomycetidae</taxon>
        <taxon>Boletales</taxon>
        <taxon>Suillineae</taxon>
        <taxon>Suillaceae</taxon>
        <taxon>Suillus</taxon>
    </lineage>
</organism>
<protein>
    <submittedName>
        <fullName evidence="1">Uncharacterized protein</fullName>
    </submittedName>
</protein>
<reference evidence="1" key="1">
    <citation type="journal article" date="2020" name="New Phytol.">
        <title>Comparative genomics reveals dynamic genome evolution in host specialist ectomycorrhizal fungi.</title>
        <authorList>
            <person name="Lofgren L.A."/>
            <person name="Nguyen N.H."/>
            <person name="Vilgalys R."/>
            <person name="Ruytinx J."/>
            <person name="Liao H.L."/>
            <person name="Branco S."/>
            <person name="Kuo A."/>
            <person name="LaButti K."/>
            <person name="Lipzen A."/>
            <person name="Andreopoulos W."/>
            <person name="Pangilinan J."/>
            <person name="Riley R."/>
            <person name="Hundley H."/>
            <person name="Na H."/>
            <person name="Barry K."/>
            <person name="Grigoriev I.V."/>
            <person name="Stajich J.E."/>
            <person name="Kennedy P.G."/>
        </authorList>
    </citation>
    <scope>NUCLEOTIDE SEQUENCE</scope>
    <source>
        <strain evidence="1">MN1</strain>
    </source>
</reference>
<dbReference type="RefSeq" id="XP_041189796.1">
    <property type="nucleotide sequence ID" value="XM_041343506.1"/>
</dbReference>
<accession>A0A9P7E4S9</accession>
<proteinExistence type="predicted"/>
<gene>
    <name evidence="1" type="ORF">BJ212DRAFT_556864</name>
</gene>
<comment type="caution">
    <text evidence="1">The sequence shown here is derived from an EMBL/GenBank/DDBJ whole genome shotgun (WGS) entry which is preliminary data.</text>
</comment>
<dbReference type="Proteomes" id="UP000807769">
    <property type="component" value="Unassembled WGS sequence"/>
</dbReference>
<dbReference type="EMBL" id="JABBWG010000030">
    <property type="protein sequence ID" value="KAG1811136.1"/>
    <property type="molecule type" value="Genomic_DNA"/>
</dbReference>
<sequence>MSQMLLVRVFFLPCASYLPLHPITYCTVPLSYHHCHKPLVSYASLRFFFARLLQSLTYTSALFTLSLSQSHRSRYLMP</sequence>
<name>A0A9P7E4S9_9AGAM</name>